<protein>
    <recommendedName>
        <fullName evidence="1">Rhodanese domain-containing protein</fullName>
    </recommendedName>
</protein>
<dbReference type="InterPro" id="IPR050229">
    <property type="entry name" value="GlpE_sulfurtransferase"/>
</dbReference>
<evidence type="ECO:0000259" key="1">
    <source>
        <dbReference type="PROSITE" id="PS50206"/>
    </source>
</evidence>
<dbReference type="AlphaFoldDB" id="A0A0K1P4U8"/>
<keyword evidence="3" id="KW-1185">Reference proteome</keyword>
<feature type="domain" description="Rhodanese" evidence="1">
    <location>
        <begin position="37"/>
        <end position="125"/>
    </location>
</feature>
<dbReference type="InterPro" id="IPR036873">
    <property type="entry name" value="Rhodanese-like_dom_sf"/>
</dbReference>
<dbReference type="CDD" id="cd00158">
    <property type="entry name" value="RHOD"/>
    <property type="match status" value="1"/>
</dbReference>
<organism evidence="2 3">
    <name type="scientific">Spiroplasma turonicum</name>
    <dbReference type="NCBI Taxonomy" id="216946"/>
    <lineage>
        <taxon>Bacteria</taxon>
        <taxon>Bacillati</taxon>
        <taxon>Mycoplasmatota</taxon>
        <taxon>Mollicutes</taxon>
        <taxon>Entomoplasmatales</taxon>
        <taxon>Spiroplasmataceae</taxon>
        <taxon>Spiroplasma</taxon>
    </lineage>
</organism>
<name>A0A0K1P4U8_9MOLU</name>
<dbReference type="Pfam" id="PF00581">
    <property type="entry name" value="Rhodanese"/>
    <property type="match status" value="1"/>
</dbReference>
<proteinExistence type="predicted"/>
<evidence type="ECO:0000313" key="2">
    <source>
        <dbReference type="EMBL" id="AKU79316.1"/>
    </source>
</evidence>
<dbReference type="EMBL" id="CP012328">
    <property type="protein sequence ID" value="AKU79316.1"/>
    <property type="molecule type" value="Genomic_DNA"/>
</dbReference>
<reference evidence="2 3" key="1">
    <citation type="journal article" date="2015" name="Genome Announc.">
        <title>Complete Genome Sequence of Spiroplasma turonicum Strain Tab4cT, a Parasite of a Horse Fly, Haematopota sp. (Diptera: Tabanidae).</title>
        <authorList>
            <person name="Davis R.E."/>
            <person name="Shao J."/>
            <person name="Zhao Y."/>
            <person name="Gasparich G.E."/>
            <person name="Gaynor B.J."/>
            <person name="Donofrio N."/>
        </authorList>
    </citation>
    <scope>NUCLEOTIDE SEQUENCE [LARGE SCALE GENOMIC DNA]</scope>
    <source>
        <strain evidence="2 3">Tab4c</strain>
    </source>
</reference>
<dbReference type="PANTHER" id="PTHR43031:SF7">
    <property type="entry name" value="NITRIC OXIDE REDUCTASE FLRD-NAD(+) REDUCTASE"/>
    <property type="match status" value="1"/>
</dbReference>
<dbReference type="SMART" id="SM00450">
    <property type="entry name" value="RHOD"/>
    <property type="match status" value="1"/>
</dbReference>
<gene>
    <name evidence="2" type="ORF">STURON_0070</name>
</gene>
<dbReference type="PROSITE" id="PS50206">
    <property type="entry name" value="RHODANESE_3"/>
    <property type="match status" value="1"/>
</dbReference>
<sequence length="131" mass="16144">MQWLDIIFKLLQKIFKSNSFNKKYRVVNSKKLKSIINNKNWQVVDLRNNVEYEEHHLINTTNIPYWTFNFNYFKKIDKNKKILLISNDYRSNLNIYKNLKRKGFKVRLLNIGYKNIRNHPFYDDYTKVIVY</sequence>
<dbReference type="Proteomes" id="UP000067243">
    <property type="component" value="Chromosome"/>
</dbReference>
<dbReference type="PATRIC" id="fig|216946.3.peg.70"/>
<dbReference type="RefSeq" id="WP_075047930.1">
    <property type="nucleotide sequence ID" value="NZ_CP012328.1"/>
</dbReference>
<dbReference type="SUPFAM" id="SSF52821">
    <property type="entry name" value="Rhodanese/Cell cycle control phosphatase"/>
    <property type="match status" value="1"/>
</dbReference>
<evidence type="ECO:0000313" key="3">
    <source>
        <dbReference type="Proteomes" id="UP000067243"/>
    </source>
</evidence>
<accession>A0A0K1P4U8</accession>
<dbReference type="PANTHER" id="PTHR43031">
    <property type="entry name" value="FAD-DEPENDENT OXIDOREDUCTASE"/>
    <property type="match status" value="1"/>
</dbReference>
<dbReference type="InterPro" id="IPR001763">
    <property type="entry name" value="Rhodanese-like_dom"/>
</dbReference>
<dbReference type="OrthoDB" id="389504at2"/>
<dbReference type="Gene3D" id="3.40.250.10">
    <property type="entry name" value="Rhodanese-like domain"/>
    <property type="match status" value="1"/>
</dbReference>
<dbReference type="STRING" id="216946.STURO_v1c00700"/>
<dbReference type="KEGG" id="stur:STURON_0070"/>